<name>A0ABD3MSS0_9STRA</name>
<evidence type="ECO:0000256" key="1">
    <source>
        <dbReference type="ARBA" id="ARBA00006658"/>
    </source>
</evidence>
<dbReference type="InterPro" id="IPR051330">
    <property type="entry name" value="Phosphatase_reg/MetRdx"/>
</dbReference>
<gene>
    <name evidence="3" type="ORF">ACHAWU_002698</name>
</gene>
<dbReference type="EMBL" id="JALLBG020000089">
    <property type="protein sequence ID" value="KAL3765983.1"/>
    <property type="molecule type" value="Genomic_DNA"/>
</dbReference>
<dbReference type="InterPro" id="IPR007303">
    <property type="entry name" value="TIP41-like"/>
</dbReference>
<evidence type="ECO:0000313" key="3">
    <source>
        <dbReference type="EMBL" id="KAL3765983.1"/>
    </source>
</evidence>
<protein>
    <recommendedName>
        <fullName evidence="5">TIP41-like protein</fullName>
    </recommendedName>
</protein>
<dbReference type="Pfam" id="PF04176">
    <property type="entry name" value="TIP41"/>
    <property type="match status" value="1"/>
</dbReference>
<sequence>MAPPSLRRILPTDTLAAYAAVPLYTENVAQGVEPSQSLPATAEASARTSTRDESSSITNHNLSDIPPIGIEISGWKIFTRNSSIGDEKRMELLTLSLENIANDGNNAGEDGIMMLTSPCNSNGTDTRSNRKRRRRLCPPEITFLDAILLLQYNGVKRSENEFVGVRFTAHDALLEWAEAHRFLELKNDDQQQHHNHTTNSLSPNGQFRGVSIIRAADAKIWSEKKNKSGVDAPPLATATSMTDDTVPGNSEFYYDWTYSSPYAGTILHRFESSNKEGNDESATTTQVNNREQWQPLTESHIPFHLLQDTTQPILLFDDVYLYEDDLHDNGDVSLNIKVRVMPTCWFVLQRLFVRVDYVCIRCREVRYFCLFDEGSNNSGGGTRILSQNVRVNTIYRNIVWREASWDELGKLGLPMDPAAWREGGGHPAGRGGPQQQLASLLAQLPTVALPDDITQFACYDARGMN</sequence>
<evidence type="ECO:0008006" key="5">
    <source>
        <dbReference type="Google" id="ProtNLM"/>
    </source>
</evidence>
<organism evidence="3 4">
    <name type="scientific">Discostella pseudostelligera</name>
    <dbReference type="NCBI Taxonomy" id="259834"/>
    <lineage>
        <taxon>Eukaryota</taxon>
        <taxon>Sar</taxon>
        <taxon>Stramenopiles</taxon>
        <taxon>Ochrophyta</taxon>
        <taxon>Bacillariophyta</taxon>
        <taxon>Coscinodiscophyceae</taxon>
        <taxon>Thalassiosirophycidae</taxon>
        <taxon>Stephanodiscales</taxon>
        <taxon>Stephanodiscaceae</taxon>
        <taxon>Discostella</taxon>
    </lineage>
</organism>
<keyword evidence="4" id="KW-1185">Reference proteome</keyword>
<dbReference type="Proteomes" id="UP001530293">
    <property type="component" value="Unassembled WGS sequence"/>
</dbReference>
<comment type="similarity">
    <text evidence="1">Belongs to the TIP41 family.</text>
</comment>
<reference evidence="3 4" key="1">
    <citation type="submission" date="2024-10" db="EMBL/GenBank/DDBJ databases">
        <title>Updated reference genomes for cyclostephanoid diatoms.</title>
        <authorList>
            <person name="Roberts W.R."/>
            <person name="Alverson A.J."/>
        </authorList>
    </citation>
    <scope>NUCLEOTIDE SEQUENCE [LARGE SCALE GENOMIC DNA]</scope>
    <source>
        <strain evidence="3 4">AJA232-27</strain>
    </source>
</reference>
<evidence type="ECO:0000313" key="4">
    <source>
        <dbReference type="Proteomes" id="UP001530293"/>
    </source>
</evidence>
<proteinExistence type="inferred from homology"/>
<accession>A0ABD3MSS0</accession>
<dbReference type="PANTHER" id="PTHR21021">
    <property type="entry name" value="GAF/PUTATIVE CYTOSKELETAL PROTEIN"/>
    <property type="match status" value="1"/>
</dbReference>
<dbReference type="AlphaFoldDB" id="A0ABD3MSS0"/>
<dbReference type="PANTHER" id="PTHR21021:SF16">
    <property type="entry name" value="TIP41-LIKE PROTEIN"/>
    <property type="match status" value="1"/>
</dbReference>
<comment type="caution">
    <text evidence="3">The sequence shown here is derived from an EMBL/GenBank/DDBJ whole genome shotgun (WGS) entry which is preliminary data.</text>
</comment>
<evidence type="ECO:0000256" key="2">
    <source>
        <dbReference type="SAM" id="MobiDB-lite"/>
    </source>
</evidence>
<feature type="region of interest" description="Disordered" evidence="2">
    <location>
        <begin position="34"/>
        <end position="62"/>
    </location>
</feature>